<dbReference type="PANTHER" id="PTHR45674:SF4">
    <property type="entry name" value="DNA LIGASE 1"/>
    <property type="match status" value="1"/>
</dbReference>
<dbReference type="GO" id="GO:0005524">
    <property type="term" value="F:ATP binding"/>
    <property type="evidence" value="ECO:0007669"/>
    <property type="project" value="InterPro"/>
</dbReference>
<name>A0AA96REQ9_9BACL</name>
<evidence type="ECO:0000256" key="3">
    <source>
        <dbReference type="ARBA" id="ARBA00034003"/>
    </source>
</evidence>
<keyword evidence="2 5" id="KW-0436">Ligase</keyword>
<dbReference type="Gene3D" id="3.30.470.30">
    <property type="entry name" value="DNA ligase/mRNA capping enzyme"/>
    <property type="match status" value="1"/>
</dbReference>
<dbReference type="Gene3D" id="3.30.1490.70">
    <property type="match status" value="1"/>
</dbReference>
<gene>
    <name evidence="5" type="ORF">MJA45_22985</name>
</gene>
<evidence type="ECO:0000259" key="4">
    <source>
        <dbReference type="PROSITE" id="PS50160"/>
    </source>
</evidence>
<dbReference type="GO" id="GO:0006310">
    <property type="term" value="P:DNA recombination"/>
    <property type="evidence" value="ECO:0007669"/>
    <property type="project" value="InterPro"/>
</dbReference>
<comment type="catalytic activity">
    <reaction evidence="3">
        <text>ATP + (deoxyribonucleotide)n-3'-hydroxyl + 5'-phospho-(deoxyribonucleotide)m = (deoxyribonucleotide)n+m + AMP + diphosphate.</text>
        <dbReference type="EC" id="6.5.1.1"/>
    </reaction>
</comment>
<sequence>MSPILDERLPAGPEWGYQLKWDGVRLLTGLDNGSVQLYSKRQLPKNAVFPELVETLSRVKGRLVLDGEAVVFDPVKGRPVFQKVLQRERLKQPAGIREAIAREPVAYVLFDVLEQNGKDLRDQPFRERHERLLELFPEKKPGLFVTDLFPDGQALWTWVETNGWEGVVSKRLASKYRSGKKHGDWFKKKTALVLDVSIVAYTMKAGVLSSLVMLRDGVYFGRVSLGLDTAKKRELLDYAARLTPGLALWSPLPADLRKETLLWLSVPFPVTVTGLEITEAGQLRHPKLVNPGGIHP</sequence>
<evidence type="ECO:0000256" key="1">
    <source>
        <dbReference type="ARBA" id="ARBA00007572"/>
    </source>
</evidence>
<dbReference type="SUPFAM" id="SSF56091">
    <property type="entry name" value="DNA ligase/mRNA capping enzyme, catalytic domain"/>
    <property type="match status" value="1"/>
</dbReference>
<evidence type="ECO:0000313" key="5">
    <source>
        <dbReference type="EMBL" id="WNQ10453.1"/>
    </source>
</evidence>
<evidence type="ECO:0000256" key="2">
    <source>
        <dbReference type="ARBA" id="ARBA00022598"/>
    </source>
</evidence>
<dbReference type="Pfam" id="PF01068">
    <property type="entry name" value="DNA_ligase_A_M"/>
    <property type="match status" value="1"/>
</dbReference>
<dbReference type="EMBL" id="CP130318">
    <property type="protein sequence ID" value="WNQ10453.1"/>
    <property type="molecule type" value="Genomic_DNA"/>
</dbReference>
<accession>A0AA96REQ9</accession>
<dbReference type="Proteomes" id="UP001305702">
    <property type="component" value="Chromosome"/>
</dbReference>
<keyword evidence="6" id="KW-1185">Reference proteome</keyword>
<comment type="similarity">
    <text evidence="1">Belongs to the ATP-dependent DNA ligase family.</text>
</comment>
<dbReference type="PANTHER" id="PTHR45674">
    <property type="entry name" value="DNA LIGASE 1/3 FAMILY MEMBER"/>
    <property type="match status" value="1"/>
</dbReference>
<proteinExistence type="inferred from homology"/>
<dbReference type="GO" id="GO:0003910">
    <property type="term" value="F:DNA ligase (ATP) activity"/>
    <property type="evidence" value="ECO:0007669"/>
    <property type="project" value="UniProtKB-EC"/>
</dbReference>
<dbReference type="AlphaFoldDB" id="A0AA96REQ9"/>
<dbReference type="KEGG" id="paun:MJA45_22985"/>
<dbReference type="CDD" id="cd07906">
    <property type="entry name" value="Adenylation_DNA_ligase_LigD_LigC"/>
    <property type="match status" value="1"/>
</dbReference>
<feature type="domain" description="ATP-dependent DNA ligase family profile" evidence="4">
    <location>
        <begin position="98"/>
        <end position="226"/>
    </location>
</feature>
<organism evidence="5 6">
    <name type="scientific">Paenibacillus aurantius</name>
    <dbReference type="NCBI Taxonomy" id="2918900"/>
    <lineage>
        <taxon>Bacteria</taxon>
        <taxon>Bacillati</taxon>
        <taxon>Bacillota</taxon>
        <taxon>Bacilli</taxon>
        <taxon>Bacillales</taxon>
        <taxon>Paenibacillaceae</taxon>
        <taxon>Paenibacillus</taxon>
    </lineage>
</organism>
<reference evidence="5 6" key="1">
    <citation type="submission" date="2022-02" db="EMBL/GenBank/DDBJ databases">
        <title>Paenibacillus sp. MBLB1776 Whole Genome Shotgun Sequencing.</title>
        <authorList>
            <person name="Hwang C.Y."/>
            <person name="Cho E.-S."/>
            <person name="Seo M.-J."/>
        </authorList>
    </citation>
    <scope>NUCLEOTIDE SEQUENCE [LARGE SCALE GENOMIC DNA]</scope>
    <source>
        <strain evidence="5 6">MBLB1776</strain>
    </source>
</reference>
<evidence type="ECO:0000313" key="6">
    <source>
        <dbReference type="Proteomes" id="UP001305702"/>
    </source>
</evidence>
<dbReference type="SUPFAM" id="SSF50249">
    <property type="entry name" value="Nucleic acid-binding proteins"/>
    <property type="match status" value="1"/>
</dbReference>
<dbReference type="PROSITE" id="PS50160">
    <property type="entry name" value="DNA_LIGASE_A3"/>
    <property type="match status" value="1"/>
</dbReference>
<dbReference type="InterPro" id="IPR012310">
    <property type="entry name" value="DNA_ligase_ATP-dep_cent"/>
</dbReference>
<protein>
    <submittedName>
        <fullName evidence="5">DNA ligase</fullName>
    </submittedName>
</protein>
<dbReference type="InterPro" id="IPR050191">
    <property type="entry name" value="ATP-dep_DNA_ligase"/>
</dbReference>
<dbReference type="RefSeq" id="WP_315604227.1">
    <property type="nucleotide sequence ID" value="NZ_CP130318.1"/>
</dbReference>
<dbReference type="GO" id="GO:0006281">
    <property type="term" value="P:DNA repair"/>
    <property type="evidence" value="ECO:0007669"/>
    <property type="project" value="InterPro"/>
</dbReference>
<dbReference type="InterPro" id="IPR012340">
    <property type="entry name" value="NA-bd_OB-fold"/>
</dbReference>